<dbReference type="GO" id="GO:0005524">
    <property type="term" value="F:ATP binding"/>
    <property type="evidence" value="ECO:0007669"/>
    <property type="project" value="UniProtKB-UniRule"/>
</dbReference>
<evidence type="ECO:0000256" key="13">
    <source>
        <dbReference type="ARBA" id="ARBA00034704"/>
    </source>
</evidence>
<feature type="compositionally biased region" description="Polar residues" evidence="15">
    <location>
        <begin position="1112"/>
        <end position="1129"/>
    </location>
</feature>
<evidence type="ECO:0000256" key="3">
    <source>
        <dbReference type="ARBA" id="ARBA00022553"/>
    </source>
</evidence>
<dbReference type="Pfam" id="PF00225">
    <property type="entry name" value="Kinesin"/>
    <property type="match status" value="1"/>
</dbReference>
<dbReference type="GO" id="GO:0008017">
    <property type="term" value="F:microtubule binding"/>
    <property type="evidence" value="ECO:0007669"/>
    <property type="project" value="InterPro"/>
</dbReference>
<keyword evidence="9" id="KW-0175">Coiled coil</keyword>
<keyword evidence="8 14" id="KW-0067">ATP-binding</keyword>
<evidence type="ECO:0000313" key="17">
    <source>
        <dbReference type="EMBL" id="KAI9637723.1"/>
    </source>
</evidence>
<dbReference type="Gene3D" id="3.40.850.10">
    <property type="entry name" value="Kinesin motor domain"/>
    <property type="match status" value="1"/>
</dbReference>
<dbReference type="InterPro" id="IPR036961">
    <property type="entry name" value="Kinesin_motor_dom_sf"/>
</dbReference>
<evidence type="ECO:0000256" key="15">
    <source>
        <dbReference type="SAM" id="MobiDB-lite"/>
    </source>
</evidence>
<dbReference type="SUPFAM" id="SSF52540">
    <property type="entry name" value="P-loop containing nucleoside triphosphate hydrolases"/>
    <property type="match status" value="1"/>
</dbReference>
<keyword evidence="17" id="KW-0378">Hydrolase</keyword>
<feature type="region of interest" description="Disordered" evidence="15">
    <location>
        <begin position="893"/>
        <end position="912"/>
    </location>
</feature>
<keyword evidence="3" id="KW-0597">Phosphoprotein</keyword>
<dbReference type="GO" id="GO:0000073">
    <property type="term" value="P:initial mitotic spindle pole body separation"/>
    <property type="evidence" value="ECO:0007669"/>
    <property type="project" value="TreeGrafter"/>
</dbReference>
<dbReference type="Proteomes" id="UP001164286">
    <property type="component" value="Unassembled WGS sequence"/>
</dbReference>
<evidence type="ECO:0000256" key="5">
    <source>
        <dbReference type="ARBA" id="ARBA00022701"/>
    </source>
</evidence>
<dbReference type="CDD" id="cd01364">
    <property type="entry name" value="KISc_BimC_Eg5"/>
    <property type="match status" value="1"/>
</dbReference>
<keyword evidence="6 14" id="KW-0547">Nucleotide-binding</keyword>
<evidence type="ECO:0000256" key="11">
    <source>
        <dbReference type="ARBA" id="ARBA00023212"/>
    </source>
</evidence>
<evidence type="ECO:0000256" key="7">
    <source>
        <dbReference type="ARBA" id="ARBA00022776"/>
    </source>
</evidence>
<keyword evidence="18" id="KW-1185">Reference proteome</keyword>
<comment type="caution">
    <text evidence="17">The sequence shown here is derived from an EMBL/GenBank/DDBJ whole genome shotgun (WGS) entry which is preliminary data.</text>
</comment>
<sequence length="1212" mass="131023">MSRKPSTAGRAGLSRASSSVNMAMPPPGRIPARAPSVMSSSITSNGLDGERQISPRKSSYRKPMGVAVGGRGDGAEKEINIQVVVRCRGRSTQEIAQTSPMITTTAGALSKAITIETTPSTALMSSFTTASSYGGVNAPSTKTYNFDRVFGPAADQTMVFQEVAEGMLDEVLAGYNCTIFAYGQTGTGKTFTMQGDLELSPLSAPKTEAGIVPRVLHRLFHLLESAENTEYTVRCSYVELYNEELRDLLSPDYQPGAAGDRQPIAMGQGGNGQTVGGLKLYEDGKKGVMIQGLEDVGVRNLKEALNLVNKGCQRRQVAETKMNTESSRSHTILTITVHVKETTLTAGGEDLLRIGRFNLVDLAGSEAIGRSGATDKRAREAGMINQSLLTLGRVIRSIVDKESHIPYRESKLTRLLQDSLGGRTKTCIVATVSPTRSNMEETLSTLDYALQAKSIRNRPEINAHLTKSGVLKEYLGDIERLKAEVMAARDKNGIYIPEDQWKEMHEQQTKMKSDFDEAVLRASAATVELTTRRKEFEQLTSQFLLTTDELEQTREAERALGRMIEEMKGELESTRLRLEEERYVGQAYISGERRLEGVAENLMGVAVESVSDVGGLFEKLARKAKVLGDNVDTATRFGTDMSSLSTDLRGGLDKLNSVQGRFGEEMQKGLEAYAKHAQKHSKRDITNLDASFSALDGLSSKLTESIEAGKLDAAETGRALQGVKEEVQASVRAWAKGVGERSEGMVRDLLEHQHQHLTMVTGVLDTTADLIDNVISAAQTHLASEVAAAAHTKRLADQAASTEISRLRAQNVLLAKLLTDEKAKTAHLRTELVSNLTNLIVGFTDAQDASWSGVMAKVQAENEEGVRQMGAFSGAMEESHAEGSRRARAFSGELEQSQRAGMGQREAGRKAVREVEEGMRVRLEEYGERTRGEMERQVEVVDGFCGRLGETSADAARRADARAVDQADKLGAMSRSIRATHESSRARIAKDSEGVSAFSESLISAHASSSKSYAKHHTATTSRLVAILSSTATFLTSGISEDIPTGTTPKKKNWAVQTSWERTQPRDVLIEAYRRRKAAGEVVDLESEDQEDIVGGEGAEKAEGSEAGTVRSVASTESLQSNDSESLDTIRSVSPPLASAVEPPLPARIPTLASVIAPPLPQIRPAVRKLPSGLGASITGKGIARGMANGEEKVTLPPLGEAGMNVPRRARR</sequence>
<dbReference type="InterPro" id="IPR001752">
    <property type="entry name" value="Kinesin_motor_dom"/>
</dbReference>
<evidence type="ECO:0000256" key="12">
    <source>
        <dbReference type="ARBA" id="ARBA00023306"/>
    </source>
</evidence>
<proteinExistence type="inferred from homology"/>
<feature type="region of interest" description="Disordered" evidence="15">
    <location>
        <begin position="1"/>
        <end position="73"/>
    </location>
</feature>
<dbReference type="PROSITE" id="PS00411">
    <property type="entry name" value="KINESIN_MOTOR_1"/>
    <property type="match status" value="1"/>
</dbReference>
<feature type="region of interest" description="Disordered" evidence="15">
    <location>
        <begin position="1086"/>
        <end position="1129"/>
    </location>
</feature>
<reference evidence="17" key="1">
    <citation type="journal article" date="2022" name="G3 (Bethesda)">
        <title>High quality genome of the basidiomycete yeast Dioszegia hungarica PDD-24b-2 isolated from cloud water.</title>
        <authorList>
            <person name="Jarrige D."/>
            <person name="Haridas S."/>
            <person name="Bleykasten-Grosshans C."/>
            <person name="Joly M."/>
            <person name="Nadalig T."/>
            <person name="Sancelme M."/>
            <person name="Vuilleumier S."/>
            <person name="Grigoriev I.V."/>
            <person name="Amato P."/>
            <person name="Bringel F."/>
        </authorList>
    </citation>
    <scope>NUCLEOTIDE SEQUENCE</scope>
    <source>
        <strain evidence="17">PDD-24b-2</strain>
    </source>
</reference>
<dbReference type="GO" id="GO:0008574">
    <property type="term" value="F:plus-end-directed microtubule motor activity"/>
    <property type="evidence" value="ECO:0007669"/>
    <property type="project" value="TreeGrafter"/>
</dbReference>
<dbReference type="GO" id="GO:0072686">
    <property type="term" value="C:mitotic spindle"/>
    <property type="evidence" value="ECO:0007669"/>
    <property type="project" value="TreeGrafter"/>
</dbReference>
<evidence type="ECO:0000256" key="9">
    <source>
        <dbReference type="ARBA" id="ARBA00023054"/>
    </source>
</evidence>
<keyword evidence="5" id="KW-0493">Microtubule</keyword>
<keyword evidence="12" id="KW-0131">Cell cycle</keyword>
<keyword evidence="11" id="KW-0206">Cytoskeleton</keyword>
<evidence type="ECO:0000256" key="6">
    <source>
        <dbReference type="ARBA" id="ARBA00022741"/>
    </source>
</evidence>
<dbReference type="RefSeq" id="XP_052947500.1">
    <property type="nucleotide sequence ID" value="XM_053092539.1"/>
</dbReference>
<dbReference type="PANTHER" id="PTHR47970">
    <property type="entry name" value="KINESIN-LIKE PROTEIN KIF11"/>
    <property type="match status" value="1"/>
</dbReference>
<evidence type="ECO:0000256" key="2">
    <source>
        <dbReference type="ARBA" id="ARBA00022490"/>
    </source>
</evidence>
<feature type="binding site" evidence="14">
    <location>
        <begin position="183"/>
        <end position="190"/>
    </location>
    <ligand>
        <name>ATP</name>
        <dbReference type="ChEBI" id="CHEBI:30616"/>
    </ligand>
</feature>
<keyword evidence="7" id="KW-0498">Mitosis</keyword>
<feature type="domain" description="Kinesin motor" evidence="16">
    <location>
        <begin position="80"/>
        <end position="455"/>
    </location>
</feature>
<accession>A0AA38LWG1</accession>
<evidence type="ECO:0000256" key="1">
    <source>
        <dbReference type="ARBA" id="ARBA00004245"/>
    </source>
</evidence>
<dbReference type="GO" id="GO:0016787">
    <property type="term" value="F:hydrolase activity"/>
    <property type="evidence" value="ECO:0007669"/>
    <property type="project" value="UniProtKB-KW"/>
</dbReference>
<dbReference type="AlphaFoldDB" id="A0AA38LWG1"/>
<dbReference type="FunFam" id="3.40.850.10:FF:000051">
    <property type="entry name" value="Kinesin-like protein bimC"/>
    <property type="match status" value="1"/>
</dbReference>
<dbReference type="InterPro" id="IPR047241">
    <property type="entry name" value="KIF11-like_kin_motor_dom"/>
</dbReference>
<evidence type="ECO:0000256" key="14">
    <source>
        <dbReference type="PROSITE-ProRule" id="PRU00283"/>
    </source>
</evidence>
<name>A0AA38LWG1_9TREE</name>
<dbReference type="PRINTS" id="PR00380">
    <property type="entry name" value="KINESINHEAVY"/>
</dbReference>
<keyword evidence="2" id="KW-0963">Cytoplasm</keyword>
<dbReference type="SMART" id="SM00129">
    <property type="entry name" value="KISc"/>
    <property type="match status" value="1"/>
</dbReference>
<evidence type="ECO:0000256" key="4">
    <source>
        <dbReference type="ARBA" id="ARBA00022618"/>
    </source>
</evidence>
<evidence type="ECO:0000256" key="10">
    <source>
        <dbReference type="ARBA" id="ARBA00023175"/>
    </source>
</evidence>
<evidence type="ECO:0000256" key="8">
    <source>
        <dbReference type="ARBA" id="ARBA00022840"/>
    </source>
</evidence>
<evidence type="ECO:0000313" key="18">
    <source>
        <dbReference type="Proteomes" id="UP001164286"/>
    </source>
</evidence>
<dbReference type="InterPro" id="IPR047149">
    <property type="entry name" value="KIF11-like"/>
</dbReference>
<protein>
    <submittedName>
        <fullName evidence="17">P-loop containing nucleoside triphosphate hydrolase protein</fullName>
    </submittedName>
</protein>
<gene>
    <name evidence="17" type="ORF">MKK02DRAFT_43653</name>
</gene>
<organism evidence="17 18">
    <name type="scientific">Dioszegia hungarica</name>
    <dbReference type="NCBI Taxonomy" id="4972"/>
    <lineage>
        <taxon>Eukaryota</taxon>
        <taxon>Fungi</taxon>
        <taxon>Dikarya</taxon>
        <taxon>Basidiomycota</taxon>
        <taxon>Agaricomycotina</taxon>
        <taxon>Tremellomycetes</taxon>
        <taxon>Tremellales</taxon>
        <taxon>Bulleribasidiaceae</taxon>
        <taxon>Dioszegia</taxon>
    </lineage>
</organism>
<feature type="region of interest" description="Disordered" evidence="15">
    <location>
        <begin position="1189"/>
        <end position="1212"/>
    </location>
</feature>
<keyword evidence="4" id="KW-0132">Cell division</keyword>
<dbReference type="GO" id="GO:0051301">
    <property type="term" value="P:cell division"/>
    <property type="evidence" value="ECO:0007669"/>
    <property type="project" value="UniProtKB-KW"/>
</dbReference>
<dbReference type="PROSITE" id="PS50067">
    <property type="entry name" value="KINESIN_MOTOR_2"/>
    <property type="match status" value="1"/>
</dbReference>
<keyword evidence="10 14" id="KW-0505">Motor protein</keyword>
<dbReference type="InterPro" id="IPR019821">
    <property type="entry name" value="Kinesin_motor_CS"/>
</dbReference>
<dbReference type="InterPro" id="IPR025901">
    <property type="entry name" value="Kinesin-assoc_MT-bd_dom"/>
</dbReference>
<dbReference type="GO" id="GO:0007018">
    <property type="term" value="P:microtubule-based movement"/>
    <property type="evidence" value="ECO:0007669"/>
    <property type="project" value="InterPro"/>
</dbReference>
<dbReference type="PANTHER" id="PTHR47970:SF12">
    <property type="entry name" value="KINESIN FAMILY MEMBER 11"/>
    <property type="match status" value="1"/>
</dbReference>
<evidence type="ECO:0000259" key="16">
    <source>
        <dbReference type="PROSITE" id="PS50067"/>
    </source>
</evidence>
<dbReference type="GO" id="GO:0005876">
    <property type="term" value="C:spindle microtubule"/>
    <property type="evidence" value="ECO:0007669"/>
    <property type="project" value="TreeGrafter"/>
</dbReference>
<comment type="subcellular location">
    <subcellularLocation>
        <location evidence="1">Cytoplasm</location>
        <location evidence="1">Cytoskeleton</location>
    </subcellularLocation>
</comment>
<dbReference type="GeneID" id="77731744"/>
<dbReference type="GO" id="GO:0005634">
    <property type="term" value="C:nucleus"/>
    <property type="evidence" value="ECO:0007669"/>
    <property type="project" value="TreeGrafter"/>
</dbReference>
<dbReference type="Pfam" id="PF13931">
    <property type="entry name" value="Microtub_bind"/>
    <property type="match status" value="1"/>
</dbReference>
<dbReference type="EMBL" id="JAKWFO010000004">
    <property type="protein sequence ID" value="KAI9637723.1"/>
    <property type="molecule type" value="Genomic_DNA"/>
</dbReference>
<feature type="compositionally biased region" description="Low complexity" evidence="15">
    <location>
        <begin position="1"/>
        <end position="19"/>
    </location>
</feature>
<comment type="similarity">
    <text evidence="13">Belongs to the TRAFAC class myosin-kinesin ATPase superfamily. Kinesin family. KIN-5/BimC subfamily.</text>
</comment>
<dbReference type="InterPro" id="IPR027417">
    <property type="entry name" value="P-loop_NTPase"/>
</dbReference>
<feature type="compositionally biased region" description="Polar residues" evidence="15">
    <location>
        <begin position="37"/>
        <end position="46"/>
    </location>
</feature>